<accession>A0ABP0GRX5</accession>
<dbReference type="PANTHER" id="PTHR46260:SF3">
    <property type="entry name" value="RING-TYPE DOMAIN-CONTAINING PROTEIN"/>
    <property type="match status" value="1"/>
</dbReference>
<dbReference type="EMBL" id="CAWYQH010000141">
    <property type="protein sequence ID" value="CAK8694300.1"/>
    <property type="molecule type" value="Genomic_DNA"/>
</dbReference>
<evidence type="ECO:0000256" key="2">
    <source>
        <dbReference type="ARBA" id="ARBA00022737"/>
    </source>
</evidence>
<dbReference type="InterPro" id="IPR051746">
    <property type="entry name" value="Kelch_domain_containing_8"/>
</dbReference>
<dbReference type="InterPro" id="IPR015915">
    <property type="entry name" value="Kelch-typ_b-propeller"/>
</dbReference>
<keyword evidence="1" id="KW-0880">Kelch repeat</keyword>
<dbReference type="Gene3D" id="2.120.10.80">
    <property type="entry name" value="Kelch-type beta propeller"/>
    <property type="match status" value="2"/>
</dbReference>
<organism evidence="3 4">
    <name type="scientific">Clavelina lepadiformis</name>
    <name type="common">Light-bulb sea squirt</name>
    <name type="synonym">Ascidia lepadiformis</name>
    <dbReference type="NCBI Taxonomy" id="159417"/>
    <lineage>
        <taxon>Eukaryota</taxon>
        <taxon>Metazoa</taxon>
        <taxon>Chordata</taxon>
        <taxon>Tunicata</taxon>
        <taxon>Ascidiacea</taxon>
        <taxon>Aplousobranchia</taxon>
        <taxon>Clavelinidae</taxon>
        <taxon>Clavelina</taxon>
    </lineage>
</organism>
<proteinExistence type="predicted"/>
<evidence type="ECO:0000256" key="1">
    <source>
        <dbReference type="ARBA" id="ARBA00022441"/>
    </source>
</evidence>
<gene>
    <name evidence="3" type="ORF">CVLEPA_LOCUS27680</name>
</gene>
<dbReference type="Pfam" id="PF01344">
    <property type="entry name" value="Kelch_1"/>
    <property type="match status" value="5"/>
</dbReference>
<comment type="caution">
    <text evidence="3">The sequence shown here is derived from an EMBL/GenBank/DDBJ whole genome shotgun (WGS) entry which is preliminary data.</text>
</comment>
<dbReference type="Proteomes" id="UP001642483">
    <property type="component" value="Unassembled WGS sequence"/>
</dbReference>
<dbReference type="SUPFAM" id="SSF117281">
    <property type="entry name" value="Kelch motif"/>
    <property type="match status" value="2"/>
</dbReference>
<dbReference type="SMART" id="SM00612">
    <property type="entry name" value="Kelch"/>
    <property type="match status" value="4"/>
</dbReference>
<dbReference type="PANTHER" id="PTHR46260">
    <property type="entry name" value="RING-TYPE DOMAIN-CONTAINING PROTEIN"/>
    <property type="match status" value="1"/>
</dbReference>
<evidence type="ECO:0000313" key="3">
    <source>
        <dbReference type="EMBL" id="CAK8694300.1"/>
    </source>
</evidence>
<keyword evidence="2" id="KW-0677">Repeat</keyword>
<reference evidence="3 4" key="1">
    <citation type="submission" date="2024-02" db="EMBL/GenBank/DDBJ databases">
        <authorList>
            <person name="Daric V."/>
            <person name="Darras S."/>
        </authorList>
    </citation>
    <scope>NUCLEOTIDE SEQUENCE [LARGE SCALE GENOMIC DNA]</scope>
</reference>
<dbReference type="InterPro" id="IPR006652">
    <property type="entry name" value="Kelch_1"/>
</dbReference>
<sequence>MAVTNYKWSSIASMSVPRVYTSVTFCNGLLYVIGGCDEMGQPVNTLEAYDPTENSWTKLKGLPTKRAAPIVAALDGKIIAIGGVGPTQAPVDAVEVYYTAENKWKRLAPVSEPLMGMASFLKDNTIHIFGGMAMDSNPRDHFKCLVISSSGSEKWQAFPPMPTARYAAQAYCHNNKAVVVGGRMGKIPVDAFEVFDFDLRSWCRYPNIPSKRVFPCYGITDNYLLSLGGLRQNAQQGFCDACEVYPLEQNEKGEWQSHKRMAMPTKRGDFAVASIDNQVVVVGGLGNEGKPLSSTELFNPETKKWKRLTDMPRAHSTCSCVTHQGKLYVIGGVTSDGPTATCEIFQSESLPE</sequence>
<keyword evidence="4" id="KW-1185">Reference proteome</keyword>
<protein>
    <submittedName>
        <fullName evidence="3">Uncharacterized protein</fullName>
    </submittedName>
</protein>
<name>A0ABP0GRX5_CLALP</name>
<evidence type="ECO:0000313" key="4">
    <source>
        <dbReference type="Proteomes" id="UP001642483"/>
    </source>
</evidence>